<name>A0AAU8CD93_9EURY</name>
<organism evidence="2">
    <name type="scientific">Halobacterium sp. NMX12-1</name>
    <dbReference type="NCBI Taxonomy" id="3166650"/>
    <lineage>
        <taxon>Archaea</taxon>
        <taxon>Methanobacteriati</taxon>
        <taxon>Methanobacteriota</taxon>
        <taxon>Stenosarchaea group</taxon>
        <taxon>Halobacteria</taxon>
        <taxon>Halobacteriales</taxon>
        <taxon>Halobacteriaceae</taxon>
        <taxon>Halobacterium</taxon>
    </lineage>
</organism>
<dbReference type="EMBL" id="CP159204">
    <property type="protein sequence ID" value="XCF17110.1"/>
    <property type="molecule type" value="Genomic_DNA"/>
</dbReference>
<keyword evidence="1" id="KW-0812">Transmembrane</keyword>
<evidence type="ECO:0000313" key="2">
    <source>
        <dbReference type="EMBL" id="XCF17110.1"/>
    </source>
</evidence>
<keyword evidence="1" id="KW-1133">Transmembrane helix</keyword>
<dbReference type="GeneID" id="91108205"/>
<feature type="transmembrane region" description="Helical" evidence="1">
    <location>
        <begin position="55"/>
        <end position="79"/>
    </location>
</feature>
<feature type="transmembrane region" description="Helical" evidence="1">
    <location>
        <begin position="12"/>
        <end position="35"/>
    </location>
</feature>
<dbReference type="RefSeq" id="WP_353634740.1">
    <property type="nucleotide sequence ID" value="NZ_CP159204.1"/>
</dbReference>
<dbReference type="AlphaFoldDB" id="A0AAU8CD93"/>
<keyword evidence="1" id="KW-0472">Membrane</keyword>
<sequence>MNRRGRNQGIPPWIWLVIIAALAILTVIIITALSAGGIVDSFLTDLGFEGVGDDAGAFVAGGMFLLLIVLVLGSIAVILRSVSEL</sequence>
<dbReference type="KEGG" id="hanx:ABSL23_03610"/>
<reference evidence="2" key="1">
    <citation type="submission" date="2024-06" db="EMBL/GenBank/DDBJ databases">
        <title>Genome Sequence of an extremely halophilic archaeon isolated from Permian era halite, Salado Formation, Carlsbad, New Mexico: Halobacterium sp. strain NMX12-1.</title>
        <authorList>
            <person name="Sotoa L."/>
            <person name="DasSarma P."/>
            <person name="Anton B.P."/>
            <person name="Vincze T."/>
            <person name="Verma I."/>
            <person name="Eralp B."/>
            <person name="Powers D.W."/>
            <person name="Dozier B.L."/>
            <person name="Roberts R.J."/>
            <person name="DasSarma S."/>
        </authorList>
    </citation>
    <scope>NUCLEOTIDE SEQUENCE</scope>
    <source>
        <strain evidence="2">NMX12-1</strain>
    </source>
</reference>
<accession>A0AAU8CD93</accession>
<evidence type="ECO:0000256" key="1">
    <source>
        <dbReference type="SAM" id="Phobius"/>
    </source>
</evidence>
<protein>
    <submittedName>
        <fullName evidence="2">Uncharacterized protein</fullName>
    </submittedName>
</protein>
<gene>
    <name evidence="2" type="ORF">ABSL23_03610</name>
</gene>
<proteinExistence type="predicted"/>